<dbReference type="InterPro" id="IPR015300">
    <property type="entry name" value="DNA-bd_pseudobarrel_sf"/>
</dbReference>
<name>A0AAW1VRR7_RUBAR</name>
<evidence type="ECO:0000256" key="3">
    <source>
        <dbReference type="ARBA" id="ARBA00023125"/>
    </source>
</evidence>
<keyword evidence="4" id="KW-0804">Transcription</keyword>
<evidence type="ECO:0000256" key="2">
    <source>
        <dbReference type="ARBA" id="ARBA00023015"/>
    </source>
</evidence>
<dbReference type="Proteomes" id="UP001457282">
    <property type="component" value="Unassembled WGS sequence"/>
</dbReference>
<dbReference type="PANTHER" id="PTHR31541:SF25">
    <property type="entry name" value="GAMMA-GLIADIN B"/>
    <property type="match status" value="1"/>
</dbReference>
<dbReference type="PROSITE" id="PS50863">
    <property type="entry name" value="B3"/>
    <property type="match status" value="1"/>
</dbReference>
<organism evidence="7 8">
    <name type="scientific">Rubus argutus</name>
    <name type="common">Southern blackberry</name>
    <dbReference type="NCBI Taxonomy" id="59490"/>
    <lineage>
        <taxon>Eukaryota</taxon>
        <taxon>Viridiplantae</taxon>
        <taxon>Streptophyta</taxon>
        <taxon>Embryophyta</taxon>
        <taxon>Tracheophyta</taxon>
        <taxon>Spermatophyta</taxon>
        <taxon>Magnoliopsida</taxon>
        <taxon>eudicotyledons</taxon>
        <taxon>Gunneridae</taxon>
        <taxon>Pentapetalae</taxon>
        <taxon>rosids</taxon>
        <taxon>fabids</taxon>
        <taxon>Rosales</taxon>
        <taxon>Rosaceae</taxon>
        <taxon>Rosoideae</taxon>
        <taxon>Rosoideae incertae sedis</taxon>
        <taxon>Rubus</taxon>
    </lineage>
</organism>
<dbReference type="InterPro" id="IPR003340">
    <property type="entry name" value="B3_DNA-bd"/>
</dbReference>
<keyword evidence="8" id="KW-1185">Reference proteome</keyword>
<feature type="domain" description="TF-B3" evidence="6">
    <location>
        <begin position="271"/>
        <end position="380"/>
    </location>
</feature>
<keyword evidence="5" id="KW-0539">Nucleus</keyword>
<evidence type="ECO:0000259" key="6">
    <source>
        <dbReference type="PROSITE" id="PS50863"/>
    </source>
</evidence>
<accession>A0AAW1VRR7</accession>
<comment type="subcellular location">
    <subcellularLocation>
        <location evidence="1">Nucleus</location>
    </subcellularLocation>
</comment>
<evidence type="ECO:0000256" key="5">
    <source>
        <dbReference type="ARBA" id="ARBA00023242"/>
    </source>
</evidence>
<dbReference type="Pfam" id="PF03754">
    <property type="entry name" value="At2g31720-like"/>
    <property type="match status" value="1"/>
</dbReference>
<keyword evidence="3" id="KW-0238">DNA-binding</keyword>
<dbReference type="InterPro" id="IPR005508">
    <property type="entry name" value="At2g31720-like"/>
</dbReference>
<evidence type="ECO:0000313" key="7">
    <source>
        <dbReference type="EMBL" id="KAK9910696.1"/>
    </source>
</evidence>
<dbReference type="AlphaFoldDB" id="A0AAW1VRR7"/>
<reference evidence="7 8" key="1">
    <citation type="journal article" date="2023" name="G3 (Bethesda)">
        <title>A chromosome-length genome assembly and annotation of blackberry (Rubus argutus, cv. 'Hillquist').</title>
        <authorList>
            <person name="Bruna T."/>
            <person name="Aryal R."/>
            <person name="Dudchenko O."/>
            <person name="Sargent D.J."/>
            <person name="Mead D."/>
            <person name="Buti M."/>
            <person name="Cavallini A."/>
            <person name="Hytonen T."/>
            <person name="Andres J."/>
            <person name="Pham M."/>
            <person name="Weisz D."/>
            <person name="Mascagni F."/>
            <person name="Usai G."/>
            <person name="Natali L."/>
            <person name="Bassil N."/>
            <person name="Fernandez G.E."/>
            <person name="Lomsadze A."/>
            <person name="Armour M."/>
            <person name="Olukolu B."/>
            <person name="Poorten T."/>
            <person name="Britton C."/>
            <person name="Davik J."/>
            <person name="Ashrafi H."/>
            <person name="Aiden E.L."/>
            <person name="Borodovsky M."/>
            <person name="Worthington M."/>
        </authorList>
    </citation>
    <scope>NUCLEOTIDE SEQUENCE [LARGE SCALE GENOMIC DNA]</scope>
    <source>
        <strain evidence="7">PI 553951</strain>
    </source>
</reference>
<sequence length="418" mass="48121">MGFLSKQDFKGEVFGPNLSSLDILLKVTAVAVKKLEQEKKLKKQRMMGAFNSKKEETKAYPVNQSISKEETWVAEKSTSKKPLVATLKKEKLMVKEPKKALKSCNGACVPTPFLPKKPRGWQPKKEKGIISEERVMTSKKNGLKRKFCDVDWGLELNNSEMRKSMIKRQNKKLEPNTTTTTHDWSEEFEKKIEKVDLVIERKLFKSDDVDNDIDDDDWDLATKNNFDKCKGLMKKQKKNLVRNTTTTHDLPEEFKKKIETLGGIKVELVIEKKLFKSDTIQGENRLSMPLKQIRSNFLEDDEVKRLERDETLTVSLIDTKLQERDICLRRWNMKTSKWYVLKTQWIKIVRDNKLRIGDVIQVWSFRDENNNLHLALVLVEIGLREINGEDSNGSGCSKNGFFHGESSSGNSGVSSGFN</sequence>
<dbReference type="Gene3D" id="2.40.330.10">
    <property type="entry name" value="DNA-binding pseudobarrel domain"/>
    <property type="match status" value="1"/>
</dbReference>
<dbReference type="SMART" id="SM01019">
    <property type="entry name" value="B3"/>
    <property type="match status" value="1"/>
</dbReference>
<dbReference type="PANTHER" id="PTHR31541">
    <property type="entry name" value="B3 DOMAIN PLANT PROTEIN-RELATED"/>
    <property type="match status" value="1"/>
</dbReference>
<dbReference type="SUPFAM" id="SSF101936">
    <property type="entry name" value="DNA-binding pseudobarrel domain"/>
    <property type="match status" value="1"/>
</dbReference>
<dbReference type="GO" id="GO:0005634">
    <property type="term" value="C:nucleus"/>
    <property type="evidence" value="ECO:0007669"/>
    <property type="project" value="UniProtKB-SubCell"/>
</dbReference>
<evidence type="ECO:0000313" key="8">
    <source>
        <dbReference type="Proteomes" id="UP001457282"/>
    </source>
</evidence>
<gene>
    <name evidence="7" type="ORF">M0R45_034648</name>
</gene>
<comment type="caution">
    <text evidence="7">The sequence shown here is derived from an EMBL/GenBank/DDBJ whole genome shotgun (WGS) entry which is preliminary data.</text>
</comment>
<protein>
    <recommendedName>
        <fullName evidence="6">TF-B3 domain-containing protein</fullName>
    </recommendedName>
</protein>
<proteinExistence type="predicted"/>
<dbReference type="GO" id="GO:0003677">
    <property type="term" value="F:DNA binding"/>
    <property type="evidence" value="ECO:0007669"/>
    <property type="project" value="UniProtKB-KW"/>
</dbReference>
<evidence type="ECO:0000256" key="4">
    <source>
        <dbReference type="ARBA" id="ARBA00023163"/>
    </source>
</evidence>
<dbReference type="EMBL" id="JBEDUW010000007">
    <property type="protein sequence ID" value="KAK9910696.1"/>
    <property type="molecule type" value="Genomic_DNA"/>
</dbReference>
<keyword evidence="2" id="KW-0805">Transcription regulation</keyword>
<dbReference type="CDD" id="cd10017">
    <property type="entry name" value="B3_DNA"/>
    <property type="match status" value="1"/>
</dbReference>
<evidence type="ECO:0000256" key="1">
    <source>
        <dbReference type="ARBA" id="ARBA00004123"/>
    </source>
</evidence>